<organism evidence="2 3">
    <name type="scientific">Steinernema glaseri</name>
    <dbReference type="NCBI Taxonomy" id="37863"/>
    <lineage>
        <taxon>Eukaryota</taxon>
        <taxon>Metazoa</taxon>
        <taxon>Ecdysozoa</taxon>
        <taxon>Nematoda</taxon>
        <taxon>Chromadorea</taxon>
        <taxon>Rhabditida</taxon>
        <taxon>Tylenchina</taxon>
        <taxon>Panagrolaimomorpha</taxon>
        <taxon>Strongyloidoidea</taxon>
        <taxon>Steinernematidae</taxon>
        <taxon>Steinernema</taxon>
    </lineage>
</organism>
<evidence type="ECO:0000313" key="3">
    <source>
        <dbReference type="WBParaSite" id="L893_g13339.t1"/>
    </source>
</evidence>
<reference evidence="3" key="1">
    <citation type="submission" date="2016-11" db="UniProtKB">
        <authorList>
            <consortium name="WormBaseParasite"/>
        </authorList>
    </citation>
    <scope>IDENTIFICATION</scope>
</reference>
<keyword evidence="1" id="KW-0732">Signal</keyword>
<accession>A0A1I7Y793</accession>
<keyword evidence="2" id="KW-1185">Reference proteome</keyword>
<dbReference type="PANTHER" id="PTHR37427">
    <property type="entry name" value="PROTEIN CBG20963-RELATED"/>
    <property type="match status" value="1"/>
</dbReference>
<feature type="chain" id="PRO_5009311826" evidence="1">
    <location>
        <begin position="20"/>
        <end position="129"/>
    </location>
</feature>
<dbReference type="AlphaFoldDB" id="A0A1I7Y793"/>
<dbReference type="PANTHER" id="PTHR37427:SF2">
    <property type="entry name" value="SECRETED PROTEIN"/>
    <property type="match status" value="1"/>
</dbReference>
<evidence type="ECO:0000313" key="2">
    <source>
        <dbReference type="Proteomes" id="UP000095287"/>
    </source>
</evidence>
<dbReference type="Proteomes" id="UP000095287">
    <property type="component" value="Unplaced"/>
</dbReference>
<proteinExistence type="predicted"/>
<sequence>MRVQSFALCCLLLAVGLEACKITVKVRSRTETPFRFQMFIPAIHQQSELITFTGKGDRDIKIQGKDCNTKHWTFKTWKQTAAGEWVPAKETKGKYEGEGWFRVIIDSDLAPFLYDRQGIMCSEGTIGGC</sequence>
<feature type="signal peptide" evidence="1">
    <location>
        <begin position="1"/>
        <end position="19"/>
    </location>
</feature>
<name>A0A1I7Y793_9BILA</name>
<dbReference type="WBParaSite" id="L893_g13339.t1">
    <property type="protein sequence ID" value="L893_g13339.t1"/>
    <property type="gene ID" value="L893_g13339"/>
</dbReference>
<protein>
    <submittedName>
        <fullName evidence="3">PUD1_2 domain-containing protein</fullName>
    </submittedName>
</protein>
<evidence type="ECO:0000256" key="1">
    <source>
        <dbReference type="SAM" id="SignalP"/>
    </source>
</evidence>